<feature type="domain" description="Nucleoside phosphorylase" evidence="7">
    <location>
        <begin position="11"/>
        <end position="236"/>
    </location>
</feature>
<evidence type="ECO:0000256" key="3">
    <source>
        <dbReference type="ARBA" id="ARBA00022801"/>
    </source>
</evidence>
<proteinExistence type="inferred from homology"/>
<keyword evidence="4 6" id="KW-0486">Methionine biosynthesis</keyword>
<comment type="function">
    <text evidence="6">Catalyzes the irreversible cleavage of the glycosidic bond in both 5'-methylthioadenosine (MTA) and S-adenosylhomocysteine (SAH/AdoHcy) to adenine and the corresponding thioribose, 5'-methylthioribose and S-ribosylhomocysteine, respectively. Also cleaves 5'-deoxyadenosine, a toxic by-product of radical S-adenosylmethionine (SAM) enzymes, into 5-deoxyribose and adenine.</text>
</comment>
<comment type="catalytic activity">
    <reaction evidence="5">
        <text>5'-deoxyadenosine + H2O = 5-deoxy-D-ribose + adenine</text>
        <dbReference type="Rhea" id="RHEA:29859"/>
        <dbReference type="ChEBI" id="CHEBI:15377"/>
        <dbReference type="ChEBI" id="CHEBI:16708"/>
        <dbReference type="ChEBI" id="CHEBI:17319"/>
        <dbReference type="ChEBI" id="CHEBI:149540"/>
        <dbReference type="EC" id="3.2.2.9"/>
    </reaction>
    <physiologicalReaction direction="left-to-right" evidence="5">
        <dbReference type="Rhea" id="RHEA:29860"/>
    </physiologicalReaction>
</comment>
<dbReference type="Gene3D" id="3.40.50.1580">
    <property type="entry name" value="Nucleoside phosphorylase domain"/>
    <property type="match status" value="1"/>
</dbReference>
<evidence type="ECO:0000259" key="7">
    <source>
        <dbReference type="Pfam" id="PF01048"/>
    </source>
</evidence>
<gene>
    <name evidence="6" type="primary">mtnN</name>
    <name evidence="8" type="ORF">EII21_01850</name>
</gene>
<comment type="catalytic activity">
    <reaction evidence="6">
        <text>S-methyl-5'-thioadenosine + H2O = 5-(methylsulfanyl)-D-ribose + adenine</text>
        <dbReference type="Rhea" id="RHEA:13617"/>
        <dbReference type="ChEBI" id="CHEBI:15377"/>
        <dbReference type="ChEBI" id="CHEBI:16708"/>
        <dbReference type="ChEBI" id="CHEBI:17509"/>
        <dbReference type="ChEBI" id="CHEBI:78440"/>
        <dbReference type="EC" id="3.2.2.9"/>
    </reaction>
</comment>
<keyword evidence="9" id="KW-1185">Reference proteome</keyword>
<name>A0A3P2AA94_9NEIS</name>
<feature type="binding site" evidence="6">
    <location>
        <begin position="182"/>
        <end position="183"/>
    </location>
    <ligand>
        <name>substrate</name>
    </ligand>
</feature>
<feature type="binding site" evidence="6">
    <location>
        <position position="161"/>
    </location>
    <ligand>
        <name>substrate</name>
    </ligand>
</feature>
<dbReference type="GO" id="GO:0019284">
    <property type="term" value="P:L-methionine salvage from S-adenosylmethionine"/>
    <property type="evidence" value="ECO:0007669"/>
    <property type="project" value="TreeGrafter"/>
</dbReference>
<keyword evidence="2 6" id="KW-0028">Amino-acid biosynthesis</keyword>
<accession>A0A3P2AA94</accession>
<comment type="similarity">
    <text evidence="6">Belongs to the PNP/UDP phosphorylase family. MtnN subfamily.</text>
</comment>
<dbReference type="GO" id="GO:0019509">
    <property type="term" value="P:L-methionine salvage from methylthioadenosine"/>
    <property type="evidence" value="ECO:0007669"/>
    <property type="project" value="UniProtKB-UniRule"/>
</dbReference>
<dbReference type="STRING" id="1121352.GCA_000620925_00312"/>
<feature type="active site" description="Proton donor" evidence="6">
    <location>
        <position position="206"/>
    </location>
</feature>
<dbReference type="InterPro" id="IPR010049">
    <property type="entry name" value="MTA_SAH_Nsdase"/>
</dbReference>
<comment type="caution">
    <text evidence="8">The sequence shown here is derived from an EMBL/GenBank/DDBJ whole genome shotgun (WGS) entry which is preliminary data.</text>
</comment>
<dbReference type="PANTHER" id="PTHR46832">
    <property type="entry name" value="5'-METHYLTHIOADENOSINE/S-ADENOSYLHOMOCYSTEINE NUCLEOSIDASE"/>
    <property type="match status" value="1"/>
</dbReference>
<dbReference type="OrthoDB" id="9792278at2"/>
<keyword evidence="3 6" id="KW-0378">Hydrolase</keyword>
<dbReference type="Proteomes" id="UP000269923">
    <property type="component" value="Unassembled WGS sequence"/>
</dbReference>
<evidence type="ECO:0000256" key="6">
    <source>
        <dbReference type="HAMAP-Rule" id="MF_01684"/>
    </source>
</evidence>
<dbReference type="HAMAP" id="MF_01684">
    <property type="entry name" value="Salvage_MtnN"/>
    <property type="match status" value="1"/>
</dbReference>
<evidence type="ECO:0000313" key="8">
    <source>
        <dbReference type="EMBL" id="RRD91160.1"/>
    </source>
</evidence>
<dbReference type="NCBIfam" id="NF004079">
    <property type="entry name" value="PRK05584.1"/>
    <property type="match status" value="1"/>
</dbReference>
<dbReference type="GO" id="GO:0009164">
    <property type="term" value="P:nucleoside catabolic process"/>
    <property type="evidence" value="ECO:0007669"/>
    <property type="project" value="InterPro"/>
</dbReference>
<evidence type="ECO:0000256" key="2">
    <source>
        <dbReference type="ARBA" id="ARBA00022605"/>
    </source>
</evidence>
<dbReference type="PANTHER" id="PTHR46832:SF1">
    <property type="entry name" value="5'-METHYLTHIOADENOSINE_S-ADENOSYLHOMOCYSTEINE NUCLEOSIDASE"/>
    <property type="match status" value="1"/>
</dbReference>
<evidence type="ECO:0000256" key="4">
    <source>
        <dbReference type="ARBA" id="ARBA00023167"/>
    </source>
</evidence>
<sequence length="238" mass="25451">MSALPFSPQSFGIIGAMEPEIRLLQQAMTQVHTHTIGKTTIYQGMLDGKNVALCLSGIGKVNAAIATTLLCEHFTPDCIINTGSAGGIGAGLSVGDVIIGTEVAYHDVDVTAFGYAHGQVPRLPARYASEHALIYAAEEAARRQKSLHCQHGLIISGDQFIHSDSTLQTIRSHFPGAAALEMEAAAIAQTCWRFEKPFVIIRSISDSADDGSEISFETFLETAATHSAQLVRHILATF</sequence>
<dbReference type="FunFam" id="3.40.50.1580:FF:000001">
    <property type="entry name" value="MTA/SAH nucleosidase family protein"/>
    <property type="match status" value="1"/>
</dbReference>
<comment type="catalytic activity">
    <reaction evidence="6">
        <text>S-adenosyl-L-homocysteine + H2O = S-(5-deoxy-D-ribos-5-yl)-L-homocysteine + adenine</text>
        <dbReference type="Rhea" id="RHEA:17805"/>
        <dbReference type="ChEBI" id="CHEBI:15377"/>
        <dbReference type="ChEBI" id="CHEBI:16708"/>
        <dbReference type="ChEBI" id="CHEBI:57856"/>
        <dbReference type="ChEBI" id="CHEBI:58195"/>
        <dbReference type="EC" id="3.2.2.9"/>
    </reaction>
</comment>
<dbReference type="Pfam" id="PF01048">
    <property type="entry name" value="PNP_UDP_1"/>
    <property type="match status" value="1"/>
</dbReference>
<feature type="binding site" evidence="6">
    <location>
        <position position="86"/>
    </location>
    <ligand>
        <name>substrate</name>
    </ligand>
</feature>
<dbReference type="UniPathway" id="UPA00904">
    <property type="reaction ID" value="UER00871"/>
</dbReference>
<dbReference type="RefSeq" id="WP_124793974.1">
    <property type="nucleotide sequence ID" value="NZ_RQYC01000002.1"/>
</dbReference>
<dbReference type="EMBL" id="RQYC01000002">
    <property type="protein sequence ID" value="RRD91160.1"/>
    <property type="molecule type" value="Genomic_DNA"/>
</dbReference>
<keyword evidence="8" id="KW-0326">Glycosidase</keyword>
<comment type="pathway">
    <text evidence="1 6">Amino-acid biosynthesis; L-methionine biosynthesis via salvage pathway; S-methyl-5-thio-alpha-D-ribose 1-phosphate from S-methyl-5'-thioadenosine (hydrolase route): step 1/2.</text>
</comment>
<dbReference type="InterPro" id="IPR035994">
    <property type="entry name" value="Nucleoside_phosphorylase_sf"/>
</dbReference>
<dbReference type="CDD" id="cd09008">
    <property type="entry name" value="MTAN"/>
    <property type="match status" value="1"/>
</dbReference>
<protein>
    <recommendedName>
        <fullName evidence="6">5'-methylthioadenosine/S-adenosylhomocysteine nucleosidase</fullName>
        <shortName evidence="6">MTA/SAH nucleosidase</shortName>
        <shortName evidence="6">MTAN</shortName>
        <ecNumber evidence="6">3.2.2.9</ecNumber>
    </recommendedName>
    <alternativeName>
        <fullName evidence="6">5'-deoxyadenosine nucleosidase</fullName>
        <shortName evidence="6">DOA nucleosidase</shortName>
        <shortName evidence="6">dAdo nucleosidase</shortName>
    </alternativeName>
    <alternativeName>
        <fullName evidence="6">5'-methylthioadenosine nucleosidase</fullName>
        <shortName evidence="6">MTA nucleosidase</shortName>
    </alternativeName>
    <alternativeName>
        <fullName evidence="6">S-adenosylhomocysteine nucleosidase</fullName>
        <shortName evidence="6">AdoHcy nucleosidase</shortName>
        <shortName evidence="6">SAH nucleosidase</shortName>
        <shortName evidence="6">SRH nucleosidase</shortName>
    </alternativeName>
</protein>
<reference evidence="8 9" key="1">
    <citation type="submission" date="2018-11" db="EMBL/GenBank/DDBJ databases">
        <title>Genomes From Bacteria Associated with the Canine Oral Cavity: a Test Case for Automated Genome-Based Taxonomic Assignment.</title>
        <authorList>
            <person name="Coil D.A."/>
            <person name="Jospin G."/>
            <person name="Darling A.E."/>
            <person name="Wallis C."/>
            <person name="Davis I.J."/>
            <person name="Harris S."/>
            <person name="Eisen J.A."/>
            <person name="Holcombe L.J."/>
            <person name="O'Flynn C."/>
        </authorList>
    </citation>
    <scope>NUCLEOTIDE SEQUENCE [LARGE SCALE GENOMIC DNA]</scope>
    <source>
        <strain evidence="8 9">COT-280</strain>
    </source>
</reference>
<dbReference type="AlphaFoldDB" id="A0A3P2AA94"/>
<feature type="active site" description="Proton acceptor" evidence="6">
    <location>
        <position position="20"/>
    </location>
</feature>
<dbReference type="GO" id="GO:0008930">
    <property type="term" value="F:methylthioadenosine nucleosidase activity"/>
    <property type="evidence" value="ECO:0007669"/>
    <property type="project" value="UniProtKB-UniRule"/>
</dbReference>
<evidence type="ECO:0000256" key="5">
    <source>
        <dbReference type="ARBA" id="ARBA00050313"/>
    </source>
</evidence>
<organism evidence="8 9">
    <name type="scientific">Conchiformibius steedae</name>
    <dbReference type="NCBI Taxonomy" id="153493"/>
    <lineage>
        <taxon>Bacteria</taxon>
        <taxon>Pseudomonadati</taxon>
        <taxon>Pseudomonadota</taxon>
        <taxon>Betaproteobacteria</taxon>
        <taxon>Neisseriales</taxon>
        <taxon>Neisseriaceae</taxon>
        <taxon>Conchiformibius</taxon>
    </lineage>
</organism>
<evidence type="ECO:0000256" key="1">
    <source>
        <dbReference type="ARBA" id="ARBA00004945"/>
    </source>
</evidence>
<dbReference type="GO" id="GO:0005829">
    <property type="term" value="C:cytosol"/>
    <property type="evidence" value="ECO:0007669"/>
    <property type="project" value="TreeGrafter"/>
</dbReference>
<dbReference type="GO" id="GO:0008782">
    <property type="term" value="F:adenosylhomocysteine nucleosidase activity"/>
    <property type="evidence" value="ECO:0007669"/>
    <property type="project" value="UniProtKB-UniRule"/>
</dbReference>
<dbReference type="SUPFAM" id="SSF53167">
    <property type="entry name" value="Purine and uridine phosphorylases"/>
    <property type="match status" value="1"/>
</dbReference>
<evidence type="ECO:0000313" key="9">
    <source>
        <dbReference type="Proteomes" id="UP000269923"/>
    </source>
</evidence>
<dbReference type="InterPro" id="IPR000845">
    <property type="entry name" value="Nucleoside_phosphorylase_d"/>
</dbReference>
<dbReference type="EC" id="3.2.2.9" evidence="6"/>
<dbReference type="NCBIfam" id="TIGR01704">
    <property type="entry name" value="MTA_SAH-Nsdase"/>
    <property type="match status" value="1"/>
</dbReference>